<sequence>WFSPSPGSTIEKVCPSHIFPGLVSVVVSQ</sequence>
<gene>
    <name evidence="1" type="ORF">METZ01_LOCUS486444</name>
</gene>
<name>A0A383CNI7_9ZZZZ</name>
<proteinExistence type="predicted"/>
<dbReference type="AlphaFoldDB" id="A0A383CNI7"/>
<evidence type="ECO:0000313" key="1">
    <source>
        <dbReference type="EMBL" id="SVE33590.1"/>
    </source>
</evidence>
<feature type="non-terminal residue" evidence="1">
    <location>
        <position position="1"/>
    </location>
</feature>
<protein>
    <submittedName>
        <fullName evidence="1">Uncharacterized protein</fullName>
    </submittedName>
</protein>
<accession>A0A383CNI7</accession>
<organism evidence="1">
    <name type="scientific">marine metagenome</name>
    <dbReference type="NCBI Taxonomy" id="408172"/>
    <lineage>
        <taxon>unclassified sequences</taxon>
        <taxon>metagenomes</taxon>
        <taxon>ecological metagenomes</taxon>
    </lineage>
</organism>
<reference evidence="1" key="1">
    <citation type="submission" date="2018-05" db="EMBL/GenBank/DDBJ databases">
        <authorList>
            <person name="Lanie J.A."/>
            <person name="Ng W.-L."/>
            <person name="Kazmierczak K.M."/>
            <person name="Andrzejewski T.M."/>
            <person name="Davidsen T.M."/>
            <person name="Wayne K.J."/>
            <person name="Tettelin H."/>
            <person name="Glass J.I."/>
            <person name="Rusch D."/>
            <person name="Podicherti R."/>
            <person name="Tsui H.-C.T."/>
            <person name="Winkler M.E."/>
        </authorList>
    </citation>
    <scope>NUCLEOTIDE SEQUENCE</scope>
</reference>
<dbReference type="EMBL" id="UINC01210224">
    <property type="protein sequence ID" value="SVE33590.1"/>
    <property type="molecule type" value="Genomic_DNA"/>
</dbReference>